<evidence type="ECO:0000313" key="2">
    <source>
        <dbReference type="Proteomes" id="UP001304461"/>
    </source>
</evidence>
<organism evidence="1 2">
    <name type="scientific">Cyanobium gracile UHCC 0139</name>
    <dbReference type="NCBI Taxonomy" id="3110308"/>
    <lineage>
        <taxon>Bacteria</taxon>
        <taxon>Bacillati</taxon>
        <taxon>Cyanobacteriota</taxon>
        <taxon>Cyanophyceae</taxon>
        <taxon>Synechococcales</taxon>
        <taxon>Prochlorococcaceae</taxon>
        <taxon>Cyanobium</taxon>
    </lineage>
</organism>
<reference evidence="1 2" key="1">
    <citation type="submission" date="2023-12" db="EMBL/GenBank/DDBJ databases">
        <title>Baltic Sea Cyanobacteria.</title>
        <authorList>
            <person name="Delbaje E."/>
            <person name="Fewer D.P."/>
            <person name="Shishido T.K."/>
        </authorList>
    </citation>
    <scope>NUCLEOTIDE SEQUENCE [LARGE SCALE GENOMIC DNA]</scope>
    <source>
        <strain evidence="1 2">UHCC 0139</strain>
    </source>
</reference>
<keyword evidence="2" id="KW-1185">Reference proteome</keyword>
<evidence type="ECO:0008006" key="3">
    <source>
        <dbReference type="Google" id="ProtNLM"/>
    </source>
</evidence>
<dbReference type="RefSeq" id="WP_323305377.1">
    <property type="nucleotide sequence ID" value="NZ_JAYGHX010000004.1"/>
</dbReference>
<dbReference type="EMBL" id="JAYGHX010000004">
    <property type="protein sequence ID" value="MEA5391346.1"/>
    <property type="molecule type" value="Genomic_DNA"/>
</dbReference>
<comment type="caution">
    <text evidence="1">The sequence shown here is derived from an EMBL/GenBank/DDBJ whole genome shotgun (WGS) entry which is preliminary data.</text>
</comment>
<evidence type="ECO:0000313" key="1">
    <source>
        <dbReference type="EMBL" id="MEA5391346.1"/>
    </source>
</evidence>
<sequence>MTDSARTTGQLLRLFVVGSEEPYHQALFEALETICTVQTLAPRLSWRGWLPSFGRHRRACDLPRGAFSRHRWLVRMLAPVVERRLLATYGKADALIITDPHSWPYAIHHRALASVIAYLVSDDYAAYPHVRLDQEHDVVGHADLILPVSQRLAEVIRARYGLAPTRCHIIPNGIPASWLPAEPPAETSGPPSQRPPLPGDLVPADFRPLIGIIGVIGSRIDLLPIVAAHDALPQLRWLFVGPVRRQVSGLAHLQNSPRCRFLGAMPYGELQACFATLDAAVLPLTDGDINPCSSPVRFFSQLPTGQPILYTGTCAQIAETPRLAYHCADGQALTATLERLAACGFRDGRAAERHRFATGCTWQKRAEAMADALAATLQARRRTRPDR</sequence>
<name>A0ABU5RUD6_9CYAN</name>
<dbReference type="Gene3D" id="3.40.50.2000">
    <property type="entry name" value="Glycogen Phosphorylase B"/>
    <property type="match status" value="2"/>
</dbReference>
<proteinExistence type="predicted"/>
<accession>A0ABU5RUD6</accession>
<protein>
    <recommendedName>
        <fullName evidence="3">Glycosyltransferase subfamily 4-like N-terminal domain-containing protein</fullName>
    </recommendedName>
</protein>
<dbReference type="Proteomes" id="UP001304461">
    <property type="component" value="Unassembled WGS sequence"/>
</dbReference>
<gene>
    <name evidence="1" type="ORF">VB738_08750</name>
</gene>
<dbReference type="SUPFAM" id="SSF53756">
    <property type="entry name" value="UDP-Glycosyltransferase/glycogen phosphorylase"/>
    <property type="match status" value="1"/>
</dbReference>